<evidence type="ECO:0000256" key="1">
    <source>
        <dbReference type="SAM" id="MobiDB-lite"/>
    </source>
</evidence>
<dbReference type="Proteomes" id="UP001239994">
    <property type="component" value="Unassembled WGS sequence"/>
</dbReference>
<dbReference type="AlphaFoldDB" id="A0AAD8Z667"/>
<feature type="compositionally biased region" description="Basic residues" evidence="1">
    <location>
        <begin position="212"/>
        <end position="226"/>
    </location>
</feature>
<feature type="compositionally biased region" description="Polar residues" evidence="1">
    <location>
        <begin position="317"/>
        <end position="326"/>
    </location>
</feature>
<sequence length="326" mass="35248">MRPDPPLPLMAAALPPEPPDLPPLVVAAVPLDPPVPVPGVGETTPQVSVPRARPVRLVTPQSSPVAPTAPLFLPSLLPGFVLVPVVLSVLVPVSVTIPVPVSPFCFCSCARLCVRSGALFFSRFCSLFCACNPRPSSRHFFCPQSGSVPASLPVSSVAPVSVSAVLVPAPHVLFLTQRGKCSGSSEEFSIDERIGNLAASMRYRNTDCRTMPGKRSKRKKGRKMRNRSSPGLARKPPILLGTLYPGSDSAGSYYPYWDYREDYGDYEQSEECHDISLWSDSEVDRLEDPVMEVEEALQEDSPSVMDTWLADSESDETQGSAQGTTH</sequence>
<accession>A0AAD8Z667</accession>
<keyword evidence="3" id="KW-1185">Reference proteome</keyword>
<evidence type="ECO:0000313" key="2">
    <source>
        <dbReference type="EMBL" id="KAK1792095.1"/>
    </source>
</evidence>
<evidence type="ECO:0000313" key="3">
    <source>
        <dbReference type="Proteomes" id="UP001239994"/>
    </source>
</evidence>
<protein>
    <submittedName>
        <fullName evidence="2">Uncharacterized protein</fullName>
    </submittedName>
</protein>
<comment type="caution">
    <text evidence="2">The sequence shown here is derived from an EMBL/GenBank/DDBJ whole genome shotgun (WGS) entry which is preliminary data.</text>
</comment>
<feature type="region of interest" description="Disordered" evidence="1">
    <location>
        <begin position="296"/>
        <end position="326"/>
    </location>
</feature>
<name>A0AAD8Z667_9TELE</name>
<feature type="region of interest" description="Disordered" evidence="1">
    <location>
        <begin position="209"/>
        <end position="240"/>
    </location>
</feature>
<dbReference type="EMBL" id="JAROKS010000019">
    <property type="protein sequence ID" value="KAK1792095.1"/>
    <property type="molecule type" value="Genomic_DNA"/>
</dbReference>
<gene>
    <name evidence="2" type="ORF">P4O66_001873</name>
</gene>
<reference evidence="2" key="1">
    <citation type="submission" date="2023-03" db="EMBL/GenBank/DDBJ databases">
        <title>Electrophorus voltai genome.</title>
        <authorList>
            <person name="Bian C."/>
        </authorList>
    </citation>
    <scope>NUCLEOTIDE SEQUENCE</scope>
    <source>
        <strain evidence="2">CB-2022</strain>
        <tissue evidence="2">Muscle</tissue>
    </source>
</reference>
<proteinExistence type="predicted"/>
<organism evidence="2 3">
    <name type="scientific">Electrophorus voltai</name>
    <dbReference type="NCBI Taxonomy" id="2609070"/>
    <lineage>
        <taxon>Eukaryota</taxon>
        <taxon>Metazoa</taxon>
        <taxon>Chordata</taxon>
        <taxon>Craniata</taxon>
        <taxon>Vertebrata</taxon>
        <taxon>Euteleostomi</taxon>
        <taxon>Actinopterygii</taxon>
        <taxon>Neopterygii</taxon>
        <taxon>Teleostei</taxon>
        <taxon>Ostariophysi</taxon>
        <taxon>Gymnotiformes</taxon>
        <taxon>Gymnotoidei</taxon>
        <taxon>Gymnotidae</taxon>
        <taxon>Electrophorus</taxon>
    </lineage>
</organism>